<dbReference type="Proteomes" id="UP000733744">
    <property type="component" value="Unassembled WGS sequence"/>
</dbReference>
<comment type="caution">
    <text evidence="3">The sequence shown here is derived from an EMBL/GenBank/DDBJ whole genome shotgun (WGS) entry which is preliminary data.</text>
</comment>
<keyword evidence="4" id="KW-1185">Reference proteome</keyword>
<dbReference type="Gene3D" id="3.40.570.10">
    <property type="entry name" value="Extracellular Endonuclease, subunit A"/>
    <property type="match status" value="1"/>
</dbReference>
<name>A0ABY3CGA0_9GAMM</name>
<evidence type="ECO:0000259" key="1">
    <source>
        <dbReference type="SMART" id="SM00477"/>
    </source>
</evidence>
<feature type="domain" description="ENPP1-3/EXOG-like endonuclease/phosphodiesterase" evidence="1">
    <location>
        <begin position="73"/>
        <end position="272"/>
    </location>
</feature>
<evidence type="ECO:0000259" key="2">
    <source>
        <dbReference type="SMART" id="SM00892"/>
    </source>
</evidence>
<evidence type="ECO:0000313" key="3">
    <source>
        <dbReference type="EMBL" id="TRX02933.1"/>
    </source>
</evidence>
<dbReference type="InterPro" id="IPR044929">
    <property type="entry name" value="DNA/RNA_non-sp_Endonuclease_sf"/>
</dbReference>
<keyword evidence="3" id="KW-0378">Hydrolase</keyword>
<dbReference type="EMBL" id="RYFG02000009">
    <property type="protein sequence ID" value="TRX02933.1"/>
    <property type="molecule type" value="Genomic_DNA"/>
</dbReference>
<proteinExistence type="predicted"/>
<dbReference type="InterPro" id="IPR001604">
    <property type="entry name" value="Endo_G_ENPP1-like_dom"/>
</dbReference>
<dbReference type="SMART" id="SM00892">
    <property type="entry name" value="Endonuclease_NS"/>
    <property type="match status" value="1"/>
</dbReference>
<dbReference type="PANTHER" id="PTHR13966:SF5">
    <property type="entry name" value="ENDONUCLEASE G, MITOCHONDRIAL"/>
    <property type="match status" value="1"/>
</dbReference>
<dbReference type="Pfam" id="PF01223">
    <property type="entry name" value="Endonuclease_NS"/>
    <property type="match status" value="1"/>
</dbReference>
<dbReference type="SUPFAM" id="SSF54060">
    <property type="entry name" value="His-Me finger endonucleases"/>
    <property type="match status" value="1"/>
</dbReference>
<feature type="domain" description="DNA/RNA non-specific endonuclease/pyrophosphatase/phosphodiesterase" evidence="2">
    <location>
        <begin position="72"/>
        <end position="272"/>
    </location>
</feature>
<gene>
    <name evidence="3" type="ORF">EKO24_001210</name>
</gene>
<evidence type="ECO:0000313" key="4">
    <source>
        <dbReference type="Proteomes" id="UP000733744"/>
    </source>
</evidence>
<protein>
    <submittedName>
        <fullName evidence="3">DNA/RNA non-specific endonuclease</fullName>
    </submittedName>
</protein>
<dbReference type="PANTHER" id="PTHR13966">
    <property type="entry name" value="ENDONUCLEASE RELATED"/>
    <property type="match status" value="1"/>
</dbReference>
<dbReference type="GO" id="GO:0004519">
    <property type="term" value="F:endonuclease activity"/>
    <property type="evidence" value="ECO:0007669"/>
    <property type="project" value="UniProtKB-KW"/>
</dbReference>
<keyword evidence="3" id="KW-0540">Nuclease</keyword>
<dbReference type="InterPro" id="IPR020821">
    <property type="entry name" value="ENPP1-3/EXOG-like_nuc-like"/>
</dbReference>
<dbReference type="InterPro" id="IPR040255">
    <property type="entry name" value="Non-specific_endonuclease"/>
</dbReference>
<reference evidence="3 4" key="1">
    <citation type="journal article" date="2019" name="Antonie Van Leeuwenhoek">
        <title>Description of 'Ca. Methylobacter oryzae' KRF1, a novel species from the environmentally important Methylobacter clade 2.</title>
        <authorList>
            <person name="Khatri K."/>
            <person name="Mohite J.A."/>
            <person name="Pandit P.S."/>
            <person name="Bahulikar R."/>
            <person name="Rahalkar M.C."/>
        </authorList>
    </citation>
    <scope>NUCLEOTIDE SEQUENCE [LARGE SCALE GENOMIC DNA]</scope>
    <source>
        <strain evidence="3 4">KRF1</strain>
    </source>
</reference>
<sequence>MRKKSSSLSLFKLLQGVFRLSLKYPMLLLVVLVLGLGSYGYEVKIARPALLYQGEPRPIDFKNSDTWFRILRNHGFILGYSDLRGNPLWVEYALTDQIADTPSMKRPNHFETDWRSINRVSHESYQKSGYDRGHMAPNYAMSHLYGREGQADSFLMTNITPQKPKLNQQVWQHLEEAEIKYFAKLFGKVWVITGPVFSGSVERLKSDPMVEIPDAFFKIYLTETAPNKPPTALAFLIPQTVSGKEPLAQFLTNIDSVEAQTGIDFFTELDDRIEEHVEAAIEPLSWGLPAVDKVSVHH</sequence>
<dbReference type="SMART" id="SM00477">
    <property type="entry name" value="NUC"/>
    <property type="match status" value="1"/>
</dbReference>
<accession>A0ABY3CGA0</accession>
<organism evidence="3 4">
    <name type="scientific">Candidatus Methylobacter oryzae</name>
    <dbReference type="NCBI Taxonomy" id="2497749"/>
    <lineage>
        <taxon>Bacteria</taxon>
        <taxon>Pseudomonadati</taxon>
        <taxon>Pseudomonadota</taxon>
        <taxon>Gammaproteobacteria</taxon>
        <taxon>Methylococcales</taxon>
        <taxon>Methylococcaceae</taxon>
        <taxon>Methylobacter</taxon>
    </lineage>
</organism>
<keyword evidence="3" id="KW-0255">Endonuclease</keyword>
<dbReference type="InterPro" id="IPR044925">
    <property type="entry name" value="His-Me_finger_sf"/>
</dbReference>